<gene>
    <name evidence="3" type="ORF">Cni_G21726</name>
</gene>
<dbReference type="PANTHER" id="PTHR10566:SF123">
    <property type="entry name" value="PROTEIN KINASE SUPERFAMILY PROTEIN"/>
    <property type="match status" value="1"/>
</dbReference>
<dbReference type="GO" id="GO:0005524">
    <property type="term" value="F:ATP binding"/>
    <property type="evidence" value="ECO:0007669"/>
    <property type="project" value="InterPro"/>
</dbReference>
<proteinExistence type="inferred from homology"/>
<dbReference type="PROSITE" id="PS50011">
    <property type="entry name" value="PROTEIN_KINASE_DOM"/>
    <property type="match status" value="1"/>
</dbReference>
<evidence type="ECO:0000256" key="1">
    <source>
        <dbReference type="ARBA" id="ARBA00009670"/>
    </source>
</evidence>
<name>A0AAQ3KQ34_9LILI</name>
<dbReference type="GO" id="GO:0004672">
    <property type="term" value="F:protein kinase activity"/>
    <property type="evidence" value="ECO:0007669"/>
    <property type="project" value="InterPro"/>
</dbReference>
<dbReference type="CDD" id="cd05121">
    <property type="entry name" value="ABC1_ADCK3-like"/>
    <property type="match status" value="1"/>
</dbReference>
<comment type="similarity">
    <text evidence="1">Belongs to the protein kinase superfamily. ADCK protein kinase family.</text>
</comment>
<keyword evidence="4" id="KW-1185">Reference proteome</keyword>
<organism evidence="3 4">
    <name type="scientific">Canna indica</name>
    <name type="common">Indian-shot</name>
    <dbReference type="NCBI Taxonomy" id="4628"/>
    <lineage>
        <taxon>Eukaryota</taxon>
        <taxon>Viridiplantae</taxon>
        <taxon>Streptophyta</taxon>
        <taxon>Embryophyta</taxon>
        <taxon>Tracheophyta</taxon>
        <taxon>Spermatophyta</taxon>
        <taxon>Magnoliopsida</taxon>
        <taxon>Liliopsida</taxon>
        <taxon>Zingiberales</taxon>
        <taxon>Cannaceae</taxon>
        <taxon>Canna</taxon>
    </lineage>
</organism>
<accession>A0AAQ3KQ34</accession>
<dbReference type="SUPFAM" id="SSF56112">
    <property type="entry name" value="Protein kinase-like (PK-like)"/>
    <property type="match status" value="1"/>
</dbReference>
<reference evidence="3 4" key="1">
    <citation type="submission" date="2023-10" db="EMBL/GenBank/DDBJ databases">
        <title>Chromosome-scale genome assembly provides insights into flower coloration mechanisms of Canna indica.</title>
        <authorList>
            <person name="Li C."/>
        </authorList>
    </citation>
    <scope>NUCLEOTIDE SEQUENCE [LARGE SCALE GENOMIC DNA]</scope>
    <source>
        <tissue evidence="3">Flower</tissue>
    </source>
</reference>
<dbReference type="EMBL" id="CP136896">
    <property type="protein sequence ID" value="WOL12957.1"/>
    <property type="molecule type" value="Genomic_DNA"/>
</dbReference>
<dbReference type="InterPro" id="IPR050154">
    <property type="entry name" value="UbiB_kinase"/>
</dbReference>
<evidence type="ECO:0000313" key="3">
    <source>
        <dbReference type="EMBL" id="WOL12957.1"/>
    </source>
</evidence>
<dbReference type="Proteomes" id="UP001327560">
    <property type="component" value="Chromosome 7"/>
</dbReference>
<evidence type="ECO:0000259" key="2">
    <source>
        <dbReference type="PROSITE" id="PS50011"/>
    </source>
</evidence>
<dbReference type="PANTHER" id="PTHR10566">
    <property type="entry name" value="CHAPERONE-ACTIVITY OF BC1 COMPLEX CABC1 -RELATED"/>
    <property type="match status" value="1"/>
</dbReference>
<evidence type="ECO:0000313" key="4">
    <source>
        <dbReference type="Proteomes" id="UP001327560"/>
    </source>
</evidence>
<dbReference type="InterPro" id="IPR000719">
    <property type="entry name" value="Prot_kinase_dom"/>
</dbReference>
<dbReference type="InterPro" id="IPR004147">
    <property type="entry name" value="ABC1_dom"/>
</dbReference>
<sequence>MSLAAGPPVSAAASASVSILSSSAPIEKGRDGLGNVLRVLRNDGNFLRDRLRPLSKPLGNLLWLRNLEDPRAQHAARPPAAWPRISHPQGLSGLDLMKADFEALKVYANRFQDTYKFLFMPLPEVYDPEKVALYFSFRPHILAFRVTEVFLSFASAAIKLQTSKTFNLNKHSDNQNHGADSSQYLIGQLVKESLLNLGPTFIKVGQSLSTRPDIIGSDISKALSELHDKVPAFPRNVAMNIIEEEFGRPVESIFSYISEEPVAAASFGQVYRGCTLDGGDVAIKVQRPDLLHAVTRDIYILRLGLALLRKAADRKSDICLYADELGKGLVGELDYTREAANATEFLEAHSQYSFILAPKVFMTLTSKRVLTMEWIIGENPNELLVQSKESNQESSQYLERQTSDAKVHLFDMVKKGVEATLIQLLDTGLLHADPHPGNLRYTPEGHIGFLDFGLLCRMEKKHQLAMFAAIIHIVNGDWTALVYDLVEMDVGRPGTNLRAVAMDLEEALGEVVFINGIPDVKFSRVLGKIWSVALKYHFRMPPYFTLVLRSLASFEGLAVAADRNFKTFQAAYHYVARKLLYDNSAATRKILFSVVLNKRRELQWQRILLFLRLSYMRKSTETAGTVPASRSSSYVQTAREDFFETANLILRLLTSKEGAVFRRILITANSTSLARAFVSKDALSFRANLGAAFADIFFQWMSNTVSRNEEFGQYSQPMIEEGEHKERKLGSSSALSVPLLQNVLADRRLKVIFYKILNDVRRDSILMLRVCWSLSAVLLRAVALAMHRFIVYCSEAYHADDAAALEVIVDAMTSAIDAAALEIVDDIVGPVIDAAADDATTCLLMLPTSWHHQDDVKAWRKAATSKTLRQR</sequence>
<feature type="domain" description="Protein kinase" evidence="2">
    <location>
        <begin position="256"/>
        <end position="698"/>
    </location>
</feature>
<protein>
    <recommendedName>
        <fullName evidence="2">Protein kinase domain-containing protein</fullName>
    </recommendedName>
</protein>
<dbReference type="Pfam" id="PF03109">
    <property type="entry name" value="ABC1"/>
    <property type="match status" value="1"/>
</dbReference>
<dbReference type="InterPro" id="IPR011009">
    <property type="entry name" value="Kinase-like_dom_sf"/>
</dbReference>
<dbReference type="AlphaFoldDB" id="A0AAQ3KQ34"/>